<dbReference type="PRINTS" id="PR00932">
    <property type="entry name" value="AMINO1PTASE"/>
</dbReference>
<evidence type="ECO:0000256" key="3">
    <source>
        <dbReference type="ARBA" id="ARBA00022438"/>
    </source>
</evidence>
<dbReference type="Gene3D" id="3.40.630.10">
    <property type="entry name" value="Zn peptidases"/>
    <property type="match status" value="1"/>
</dbReference>
<dbReference type="GO" id="GO:0008237">
    <property type="term" value="F:metallopeptidase activity"/>
    <property type="evidence" value="ECO:0007669"/>
    <property type="project" value="UniProtKB-KW"/>
</dbReference>
<evidence type="ECO:0000256" key="6">
    <source>
        <dbReference type="ARBA" id="ARBA00022801"/>
    </source>
</evidence>
<evidence type="ECO:0000256" key="5">
    <source>
        <dbReference type="ARBA" id="ARBA00022723"/>
    </source>
</evidence>
<dbReference type="SUPFAM" id="SSF53187">
    <property type="entry name" value="Zn-dependent exopeptidases"/>
    <property type="match status" value="1"/>
</dbReference>
<proteinExistence type="inferred from homology"/>
<dbReference type="Gene3D" id="2.30.250.10">
    <property type="entry name" value="Aminopeptidase i, Domain 2"/>
    <property type="match status" value="1"/>
</dbReference>
<dbReference type="Pfam" id="PF02127">
    <property type="entry name" value="Peptidase_M18"/>
    <property type="match status" value="1"/>
</dbReference>
<dbReference type="GO" id="GO:0004177">
    <property type="term" value="F:aminopeptidase activity"/>
    <property type="evidence" value="ECO:0007669"/>
    <property type="project" value="UniProtKB-KW"/>
</dbReference>
<dbReference type="EC" id="3.4.11.-" evidence="10"/>
<protein>
    <recommendedName>
        <fullName evidence="10">M18 family aminopeptidase</fullName>
        <ecNumber evidence="10">3.4.11.-</ecNumber>
    </recommendedName>
</protein>
<sequence>MEHDVAWKKYDEADLEALEQLTAEYIDFISDNKTERECAAAAIALAEERGYRPLDEAVREGRALRAGDKVWAQAHGKALILAHLGSAPLAEGFNILGAHLDSPRLDLKQNPFSESNGLAHLDTHYYGGIKNYQWVTLPLALHGVIAKTDGTVVEVNVGEDAGDPVFCVTDLLIHLAGKQMGKKASEVVEGEDLDILIGNRPLVIEKDDADGADDGDAAAGVDPAATEVDAADRPVYEKLAEKEPVKAFALKLLAEKYGIAEEDFLSAEIEAVPAGRARDLGFDRSMVIGYGQDDRVCAFTSLAAQLALADAALEKTGMCVLVDKEEIGSVGATGMASQFFENTVAEIMELAGEGGPLPLRRALAASSMLSSDVSAGFDPAYAAAFEAKNSAYLGRGLVFNKYTGSRGKSGSNDASAEYVARIRRVMGDAGVSFQTAELGKVDVGGGGTIAYIPAKYGMDVIDSGVPVLSMHAPWEVTSKADIYEAFKGYEAFLKNA</sequence>
<keyword evidence="5 9" id="KW-0479">Metal-binding</keyword>
<dbReference type="RefSeq" id="WP_015539116.1">
    <property type="nucleotide sequence ID" value="NZ_CABMMS010000001.1"/>
</dbReference>
<evidence type="ECO:0000256" key="7">
    <source>
        <dbReference type="ARBA" id="ARBA00022833"/>
    </source>
</evidence>
<dbReference type="Proteomes" id="UP000254000">
    <property type="component" value="Unassembled WGS sequence"/>
</dbReference>
<dbReference type="NCBIfam" id="NF002600">
    <property type="entry name" value="PRK02256.1"/>
    <property type="match status" value="1"/>
</dbReference>
<dbReference type="GO" id="GO:0008270">
    <property type="term" value="F:zinc ion binding"/>
    <property type="evidence" value="ECO:0007669"/>
    <property type="project" value="InterPro"/>
</dbReference>
<dbReference type="InterPro" id="IPR001948">
    <property type="entry name" value="Peptidase_M18"/>
</dbReference>
<keyword evidence="3 9" id="KW-0031">Aminopeptidase</keyword>
<dbReference type="OrthoDB" id="5288740at2"/>
<evidence type="ECO:0000256" key="2">
    <source>
        <dbReference type="ARBA" id="ARBA00008290"/>
    </source>
</evidence>
<keyword evidence="4 9" id="KW-0645">Protease</keyword>
<evidence type="ECO:0000313" key="12">
    <source>
        <dbReference type="Proteomes" id="UP000254000"/>
    </source>
</evidence>
<dbReference type="PANTHER" id="PTHR28570:SF2">
    <property type="entry name" value="M18 FAMILY AMINOPEPTIDASE 1-RELATED"/>
    <property type="match status" value="1"/>
</dbReference>
<keyword evidence="7 9" id="KW-0862">Zinc</keyword>
<dbReference type="SUPFAM" id="SSF101821">
    <property type="entry name" value="Aminopeptidase/glucanase lid domain"/>
    <property type="match status" value="1"/>
</dbReference>
<dbReference type="GO" id="GO:0006508">
    <property type="term" value="P:proteolysis"/>
    <property type="evidence" value="ECO:0007669"/>
    <property type="project" value="UniProtKB-KW"/>
</dbReference>
<evidence type="ECO:0000256" key="1">
    <source>
        <dbReference type="ARBA" id="ARBA00001947"/>
    </source>
</evidence>
<evidence type="ECO:0000256" key="10">
    <source>
        <dbReference type="RuleBase" id="RU004387"/>
    </source>
</evidence>
<comment type="cofactor">
    <cofactor evidence="1 10">
        <name>Zn(2+)</name>
        <dbReference type="ChEBI" id="CHEBI:29105"/>
    </cofactor>
</comment>
<organism evidence="11 12">
    <name type="scientific">Gordonibacter pamelaeae</name>
    <dbReference type="NCBI Taxonomy" id="471189"/>
    <lineage>
        <taxon>Bacteria</taxon>
        <taxon>Bacillati</taxon>
        <taxon>Actinomycetota</taxon>
        <taxon>Coriobacteriia</taxon>
        <taxon>Eggerthellales</taxon>
        <taxon>Eggerthellaceae</taxon>
        <taxon>Gordonibacter</taxon>
    </lineage>
</organism>
<evidence type="ECO:0000313" key="11">
    <source>
        <dbReference type="EMBL" id="RDB67072.1"/>
    </source>
</evidence>
<reference evidence="11 12" key="1">
    <citation type="journal article" date="2018" name="Elife">
        <title>Discovery and characterization of a prevalent human gut bacterial enzyme sufficient for the inactivation of a family of plant toxins.</title>
        <authorList>
            <person name="Koppel N."/>
            <person name="Bisanz J.E."/>
            <person name="Pandelia M.E."/>
            <person name="Turnbaugh P.J."/>
            <person name="Balskus E.P."/>
        </authorList>
    </citation>
    <scope>NUCLEOTIDE SEQUENCE [LARGE SCALE GENOMIC DNA]</scope>
    <source>
        <strain evidence="11 12">3C</strain>
    </source>
</reference>
<keyword evidence="6 9" id="KW-0378">Hydrolase</keyword>
<name>A0A369M6L3_9ACTN</name>
<evidence type="ECO:0000256" key="9">
    <source>
        <dbReference type="RuleBase" id="RU004386"/>
    </source>
</evidence>
<accession>A0A369M6L3</accession>
<gene>
    <name evidence="11" type="ORF">C1877_01100</name>
</gene>
<evidence type="ECO:0000256" key="8">
    <source>
        <dbReference type="ARBA" id="ARBA00023049"/>
    </source>
</evidence>
<dbReference type="AlphaFoldDB" id="A0A369M6L3"/>
<dbReference type="EMBL" id="PPTS01000001">
    <property type="protein sequence ID" value="RDB67072.1"/>
    <property type="molecule type" value="Genomic_DNA"/>
</dbReference>
<comment type="caution">
    <text evidence="11">The sequence shown here is derived from an EMBL/GenBank/DDBJ whole genome shotgun (WGS) entry which is preliminary data.</text>
</comment>
<keyword evidence="8 9" id="KW-0482">Metalloprotease</keyword>
<dbReference type="GeneID" id="78358311"/>
<comment type="similarity">
    <text evidence="2 9">Belongs to the peptidase M18 family.</text>
</comment>
<dbReference type="PANTHER" id="PTHR28570">
    <property type="entry name" value="ASPARTYL AMINOPEPTIDASE"/>
    <property type="match status" value="1"/>
</dbReference>
<dbReference type="InterPro" id="IPR023358">
    <property type="entry name" value="Peptidase_M18_dom2"/>
</dbReference>
<evidence type="ECO:0000256" key="4">
    <source>
        <dbReference type="ARBA" id="ARBA00022670"/>
    </source>
</evidence>
<dbReference type="GO" id="GO:0005737">
    <property type="term" value="C:cytoplasm"/>
    <property type="evidence" value="ECO:0007669"/>
    <property type="project" value="UniProtKB-ARBA"/>
</dbReference>
<keyword evidence="12" id="KW-1185">Reference proteome</keyword>